<dbReference type="SUPFAM" id="SSF53300">
    <property type="entry name" value="vWA-like"/>
    <property type="match status" value="1"/>
</dbReference>
<evidence type="ECO:0000313" key="3">
    <source>
        <dbReference type="EMBL" id="SET33109.1"/>
    </source>
</evidence>
<keyword evidence="4" id="KW-1185">Reference proteome</keyword>
<dbReference type="Proteomes" id="UP000199800">
    <property type="component" value="Unassembled WGS sequence"/>
</dbReference>
<dbReference type="InterPro" id="IPR018698">
    <property type="entry name" value="VWA-like_dom"/>
</dbReference>
<proteinExistence type="predicted"/>
<dbReference type="Pfam" id="PF09967">
    <property type="entry name" value="DUF2201"/>
    <property type="match status" value="1"/>
</dbReference>
<dbReference type="Pfam" id="PF13203">
    <property type="entry name" value="DUF2201_N"/>
    <property type="match status" value="1"/>
</dbReference>
<accession>A0A1I0DKS8</accession>
<sequence length="443" mass="51914">MKEERKVQIRNLGIRILENARNELYLSMRFLDMALSQLEYEMSLKTFFVGTDGRKLFFNPRFLAERFEYHKVLVNRGYLHAILHCMFRHMFPVGEREEEIWNAACDVAVEYCIDGLDYPCLNKIQSEFRKEWYQRLESQLKAVTAEGIYHILDSSSLQPQEFIKLQLEFLADDHAFWQGKKEEEKENPNQRQMQKQMSAVMELWEGLSQKTATGLETFSKNIGNETRGLLRAMKIANRKRYDYKEFLRKFATPREVLEVDEDAFDYGYYTYGLSVYGNLPLIESLEYKEVKQIEEFVIALDTSGSCSGGLIKRFLEETVSVLLEKQCFQKRIHVHILQCDNQIQEDILITSLDELEQYQESFTVKGFGGTDFRPVFAHVDKLIQEQKLTNLKGMLYFTDGVGVFPKKRPHYDVAFVFADTDYTEKLVPPWAMKLVIDGGYHGY</sequence>
<dbReference type="PANTHER" id="PTHR38730">
    <property type="entry name" value="SLL7028 PROTEIN"/>
    <property type="match status" value="1"/>
</dbReference>
<reference evidence="3 4" key="1">
    <citation type="submission" date="2016-10" db="EMBL/GenBank/DDBJ databases">
        <authorList>
            <person name="de Groot N.N."/>
        </authorList>
    </citation>
    <scope>NUCLEOTIDE SEQUENCE [LARGE SCALE GENOMIC DNA]</scope>
    <source>
        <strain evidence="3 4">DSM 1801</strain>
    </source>
</reference>
<evidence type="ECO:0000259" key="1">
    <source>
        <dbReference type="Pfam" id="PF09967"/>
    </source>
</evidence>
<dbReference type="InterPro" id="IPR036465">
    <property type="entry name" value="vWFA_dom_sf"/>
</dbReference>
<dbReference type="OrthoDB" id="9809307at2"/>
<dbReference type="RefSeq" id="WP_092478163.1">
    <property type="nucleotide sequence ID" value="NZ_FOHN01000015.1"/>
</dbReference>
<feature type="domain" description="VWA-like" evidence="1">
    <location>
        <begin position="297"/>
        <end position="436"/>
    </location>
</feature>
<organism evidence="3 4">
    <name type="scientific">[Clostridium] polysaccharolyticum</name>
    <dbReference type="NCBI Taxonomy" id="29364"/>
    <lineage>
        <taxon>Bacteria</taxon>
        <taxon>Bacillati</taxon>
        <taxon>Bacillota</taxon>
        <taxon>Clostridia</taxon>
        <taxon>Lachnospirales</taxon>
        <taxon>Lachnospiraceae</taxon>
    </lineage>
</organism>
<dbReference type="PANTHER" id="PTHR38730:SF1">
    <property type="entry name" value="SLL7028 PROTEIN"/>
    <property type="match status" value="1"/>
</dbReference>
<dbReference type="EMBL" id="FOHN01000015">
    <property type="protein sequence ID" value="SET33109.1"/>
    <property type="molecule type" value="Genomic_DNA"/>
</dbReference>
<evidence type="ECO:0000259" key="2">
    <source>
        <dbReference type="Pfam" id="PF13203"/>
    </source>
</evidence>
<dbReference type="STRING" id="29364.SAMN04487772_11539"/>
<protein>
    <submittedName>
        <fullName evidence="3">Predicted metal-dependent peptidase</fullName>
    </submittedName>
</protein>
<feature type="domain" description="Putative metallopeptidase" evidence="2">
    <location>
        <begin position="20"/>
        <end position="193"/>
    </location>
</feature>
<dbReference type="InterPro" id="IPR025154">
    <property type="entry name" value="Put_metallopeptidase_dom"/>
</dbReference>
<name>A0A1I0DKS8_9FIRM</name>
<evidence type="ECO:0000313" key="4">
    <source>
        <dbReference type="Proteomes" id="UP000199800"/>
    </source>
</evidence>
<gene>
    <name evidence="3" type="ORF">SAMN04487772_11539</name>
</gene>
<dbReference type="AlphaFoldDB" id="A0A1I0DKS8"/>